<dbReference type="PANTHER" id="PTHR39201:SF1">
    <property type="entry name" value="FLAVODOXIN-LIKE DOMAIN-CONTAINING PROTEIN"/>
    <property type="match status" value="1"/>
</dbReference>
<dbReference type="PANTHER" id="PTHR39201">
    <property type="entry name" value="EXPORTED PROTEIN-RELATED"/>
    <property type="match status" value="1"/>
</dbReference>
<dbReference type="SUPFAM" id="SSF52218">
    <property type="entry name" value="Flavoproteins"/>
    <property type="match status" value="1"/>
</dbReference>
<feature type="domain" description="Flavodoxin-like" evidence="2">
    <location>
        <begin position="30"/>
        <end position="182"/>
    </location>
</feature>
<dbReference type="EMBL" id="CM001376">
    <property type="protein sequence ID" value="EHM13256.1"/>
    <property type="molecule type" value="Genomic_DNA"/>
</dbReference>
<dbReference type="InterPro" id="IPR029039">
    <property type="entry name" value="Flavoprotein-like_sf"/>
</dbReference>
<dbReference type="OrthoDB" id="9806505at2"/>
<proteinExistence type="predicted"/>
<dbReference type="Gene3D" id="3.40.50.360">
    <property type="match status" value="1"/>
</dbReference>
<evidence type="ECO:0000256" key="1">
    <source>
        <dbReference type="SAM" id="SignalP"/>
    </source>
</evidence>
<dbReference type="PROSITE" id="PS00201">
    <property type="entry name" value="FLAVODOXIN"/>
    <property type="match status" value="1"/>
</dbReference>
<evidence type="ECO:0000313" key="4">
    <source>
        <dbReference type="Proteomes" id="UP000003806"/>
    </source>
</evidence>
<dbReference type="GO" id="GO:0010181">
    <property type="term" value="F:FMN binding"/>
    <property type="evidence" value="ECO:0007669"/>
    <property type="project" value="InterPro"/>
</dbReference>
<dbReference type="InterPro" id="IPR001226">
    <property type="entry name" value="Flavodoxin_CS"/>
</dbReference>
<sequence>MKKVLLTLALLALVSVSLGRAAGAAEGKKGLVVYFSRSGNTQTVAQEIQKQTGADIFRIEPVQPYPNEYGAATELAKKEKNAAARPAIANEIKNLGEYDVIYLGYPIWWGDMPMIVYSFLDQYDLSGKVIAPFCTHSGSGICDTVGKIRALEPNAQVLDGLEIYGSQAQEAAAKVADWLNKK</sequence>
<dbReference type="PROSITE" id="PS50902">
    <property type="entry name" value="FLAVODOXIN_LIKE"/>
    <property type="match status" value="1"/>
</dbReference>
<dbReference type="AlphaFoldDB" id="H0UKP7"/>
<dbReference type="Proteomes" id="UP000003806">
    <property type="component" value="Chromosome"/>
</dbReference>
<keyword evidence="4" id="KW-1185">Reference proteome</keyword>
<reference evidence="3 4" key="1">
    <citation type="submission" date="2011-11" db="EMBL/GenBank/DDBJ databases">
        <title>The Noncontiguous Finished genome of Jonquetella anthropi DSM 22815.</title>
        <authorList>
            <consortium name="US DOE Joint Genome Institute (JGI-PGF)"/>
            <person name="Lucas S."/>
            <person name="Copeland A."/>
            <person name="Lapidus A."/>
            <person name="Glavina del Rio T."/>
            <person name="Dalin E."/>
            <person name="Tice H."/>
            <person name="Bruce D."/>
            <person name="Goodwin L."/>
            <person name="Pitluck S."/>
            <person name="Peters L."/>
            <person name="Mikhailova N."/>
            <person name="Held B."/>
            <person name="Kyrpides N."/>
            <person name="Mavromatis K."/>
            <person name="Ivanova N."/>
            <person name="Markowitz V."/>
            <person name="Cheng J.-F."/>
            <person name="Hugenholtz P."/>
            <person name="Woyke T."/>
            <person name="Wu D."/>
            <person name="Gronow S."/>
            <person name="Wellnitz S."/>
            <person name="Brambilla E."/>
            <person name="Klenk H.-P."/>
            <person name="Eisen J.A."/>
        </authorList>
    </citation>
    <scope>NUCLEOTIDE SEQUENCE [LARGE SCALE GENOMIC DNA]</scope>
    <source>
        <strain evidence="3 4">DSM 22815</strain>
    </source>
</reference>
<keyword evidence="1" id="KW-0732">Signal</keyword>
<dbReference type="InterPro" id="IPR008254">
    <property type="entry name" value="Flavodoxin/NO_synth"/>
</dbReference>
<dbReference type="GO" id="GO:0009055">
    <property type="term" value="F:electron transfer activity"/>
    <property type="evidence" value="ECO:0007669"/>
    <property type="project" value="InterPro"/>
</dbReference>
<organism evidence="3 4">
    <name type="scientific">Jonquetella anthropi DSM 22815</name>
    <dbReference type="NCBI Taxonomy" id="885272"/>
    <lineage>
        <taxon>Bacteria</taxon>
        <taxon>Thermotogati</taxon>
        <taxon>Synergistota</taxon>
        <taxon>Synergistia</taxon>
        <taxon>Synergistales</taxon>
        <taxon>Dethiosulfovibrionaceae</taxon>
        <taxon>Jonquetella</taxon>
    </lineage>
</organism>
<dbReference type="Pfam" id="PF12682">
    <property type="entry name" value="Flavodoxin_4"/>
    <property type="match status" value="1"/>
</dbReference>
<gene>
    <name evidence="3" type="ORF">JonanDRAFT_0882</name>
</gene>
<accession>H0UKP7</accession>
<dbReference type="HOGENOM" id="CLU_068890_0_0_0"/>
<name>H0UKP7_9BACT</name>
<dbReference type="STRING" id="885272.JonanDRAFT_0882"/>
<feature type="signal peptide" evidence="1">
    <location>
        <begin position="1"/>
        <end position="21"/>
    </location>
</feature>
<dbReference type="eggNOG" id="COG0716">
    <property type="taxonomic scope" value="Bacteria"/>
</dbReference>
<evidence type="ECO:0000313" key="3">
    <source>
        <dbReference type="EMBL" id="EHM13256.1"/>
    </source>
</evidence>
<protein>
    <submittedName>
        <fullName evidence="3">Flavodoxin</fullName>
    </submittedName>
</protein>
<feature type="chain" id="PRO_5003540836" evidence="1">
    <location>
        <begin position="22"/>
        <end position="182"/>
    </location>
</feature>
<dbReference type="RefSeq" id="WP_008522937.1">
    <property type="nucleotide sequence ID" value="NZ_CM001376.1"/>
</dbReference>
<evidence type="ECO:0000259" key="2">
    <source>
        <dbReference type="PROSITE" id="PS50902"/>
    </source>
</evidence>